<dbReference type="PANTHER" id="PTHR23305">
    <property type="entry name" value="OBG GTPASE FAMILY"/>
    <property type="match status" value="1"/>
</dbReference>
<dbReference type="Proteomes" id="UP000676336">
    <property type="component" value="Unassembled WGS sequence"/>
</dbReference>
<proteinExistence type="predicted"/>
<dbReference type="SUPFAM" id="SSF52540">
    <property type="entry name" value="P-loop containing nucleoside triphosphate hydrolases"/>
    <property type="match status" value="1"/>
</dbReference>
<dbReference type="InterPro" id="IPR023192">
    <property type="entry name" value="TGS-like_dom_sf"/>
</dbReference>
<dbReference type="GO" id="GO:0016887">
    <property type="term" value="F:ATP hydrolysis activity"/>
    <property type="evidence" value="ECO:0007669"/>
    <property type="project" value="TreeGrafter"/>
</dbReference>
<organism evidence="1 2">
    <name type="scientific">Rotaria magnacalcarata</name>
    <dbReference type="NCBI Taxonomy" id="392030"/>
    <lineage>
        <taxon>Eukaryota</taxon>
        <taxon>Metazoa</taxon>
        <taxon>Spiralia</taxon>
        <taxon>Gnathifera</taxon>
        <taxon>Rotifera</taxon>
        <taxon>Eurotatoria</taxon>
        <taxon>Bdelloidea</taxon>
        <taxon>Philodinida</taxon>
        <taxon>Philodinidae</taxon>
        <taxon>Rotaria</taxon>
    </lineage>
</organism>
<dbReference type="GO" id="GO:0005737">
    <property type="term" value="C:cytoplasm"/>
    <property type="evidence" value="ECO:0007669"/>
    <property type="project" value="TreeGrafter"/>
</dbReference>
<protein>
    <submittedName>
        <fullName evidence="1">Uncharacterized protein</fullName>
    </submittedName>
</protein>
<evidence type="ECO:0000313" key="2">
    <source>
        <dbReference type="Proteomes" id="UP000676336"/>
    </source>
</evidence>
<reference evidence="1" key="1">
    <citation type="submission" date="2021-02" db="EMBL/GenBank/DDBJ databases">
        <authorList>
            <person name="Nowell W R."/>
        </authorList>
    </citation>
    <scope>NUCLEOTIDE SEQUENCE</scope>
</reference>
<name>A0A8S3BYN7_9BILA</name>
<accession>A0A8S3BYN7</accession>
<dbReference type="EMBL" id="CAJOBI010160109">
    <property type="protein sequence ID" value="CAF4847565.1"/>
    <property type="molecule type" value="Genomic_DNA"/>
</dbReference>
<evidence type="ECO:0000313" key="1">
    <source>
        <dbReference type="EMBL" id="CAF4847565.1"/>
    </source>
</evidence>
<dbReference type="PANTHER" id="PTHR23305:SF11">
    <property type="entry name" value="OBG-LIKE ATPASE 1"/>
    <property type="match status" value="1"/>
</dbReference>
<dbReference type="Gene3D" id="1.10.150.300">
    <property type="entry name" value="TGS-like domain"/>
    <property type="match status" value="1"/>
</dbReference>
<gene>
    <name evidence="1" type="ORF">SMN809_LOCUS49241</name>
</gene>
<sequence length="59" mass="6904">FDEVDIAHVEGNIDPIRDIEIIHDELRLKDLELTKKIADDLEKKAVRGNEKALKFDYVR</sequence>
<feature type="non-terminal residue" evidence="1">
    <location>
        <position position="1"/>
    </location>
</feature>
<dbReference type="AlphaFoldDB" id="A0A8S3BYN7"/>
<dbReference type="InterPro" id="IPR027417">
    <property type="entry name" value="P-loop_NTPase"/>
</dbReference>
<comment type="caution">
    <text evidence="1">The sequence shown here is derived from an EMBL/GenBank/DDBJ whole genome shotgun (WGS) entry which is preliminary data.</text>
</comment>